<evidence type="ECO:0000256" key="2">
    <source>
        <dbReference type="SAM" id="SignalP"/>
    </source>
</evidence>
<organism evidence="4 5">
    <name type="scientific">Cohnella yongneupensis</name>
    <dbReference type="NCBI Taxonomy" id="425006"/>
    <lineage>
        <taxon>Bacteria</taxon>
        <taxon>Bacillati</taxon>
        <taxon>Bacillota</taxon>
        <taxon>Bacilli</taxon>
        <taxon>Bacillales</taxon>
        <taxon>Paenibacillaceae</taxon>
        <taxon>Cohnella</taxon>
    </lineage>
</organism>
<dbReference type="Gene3D" id="3.40.190.10">
    <property type="entry name" value="Periplasmic binding protein-like II"/>
    <property type="match status" value="2"/>
</dbReference>
<evidence type="ECO:0000313" key="4">
    <source>
        <dbReference type="EMBL" id="MFC5530580.1"/>
    </source>
</evidence>
<accession>A0ABW0R0N7</accession>
<keyword evidence="2" id="KW-0732">Signal</keyword>
<dbReference type="PANTHER" id="PTHR43649">
    <property type="entry name" value="ARABINOSE-BINDING PROTEIN-RELATED"/>
    <property type="match status" value="1"/>
</dbReference>
<feature type="region of interest" description="Disordered" evidence="1">
    <location>
        <begin position="33"/>
        <end position="52"/>
    </location>
</feature>
<dbReference type="InterPro" id="IPR050490">
    <property type="entry name" value="Bact_solute-bd_prot1"/>
</dbReference>
<dbReference type="RefSeq" id="WP_378112525.1">
    <property type="nucleotide sequence ID" value="NZ_JBHSNC010000043.1"/>
</dbReference>
<feature type="signal peptide" evidence="2">
    <location>
        <begin position="1"/>
        <end position="25"/>
    </location>
</feature>
<dbReference type="SUPFAM" id="SSF53850">
    <property type="entry name" value="Periplasmic binding protein-like II"/>
    <property type="match status" value="1"/>
</dbReference>
<feature type="chain" id="PRO_5045849982" evidence="2">
    <location>
        <begin position="26"/>
        <end position="521"/>
    </location>
</feature>
<reference evidence="5" key="1">
    <citation type="journal article" date="2019" name="Int. J. Syst. Evol. Microbiol.">
        <title>The Global Catalogue of Microorganisms (GCM) 10K type strain sequencing project: providing services to taxonomists for standard genome sequencing and annotation.</title>
        <authorList>
            <consortium name="The Broad Institute Genomics Platform"/>
            <consortium name="The Broad Institute Genome Sequencing Center for Infectious Disease"/>
            <person name="Wu L."/>
            <person name="Ma J."/>
        </authorList>
    </citation>
    <scope>NUCLEOTIDE SEQUENCE [LARGE SCALE GENOMIC DNA]</scope>
    <source>
        <strain evidence="5">CGMCC 1.18578</strain>
    </source>
</reference>
<dbReference type="Pfam" id="PF12010">
    <property type="entry name" value="DUF3502"/>
    <property type="match status" value="1"/>
</dbReference>
<dbReference type="EMBL" id="JBHSNC010000043">
    <property type="protein sequence ID" value="MFC5530580.1"/>
    <property type="molecule type" value="Genomic_DNA"/>
</dbReference>
<proteinExistence type="predicted"/>
<gene>
    <name evidence="4" type="ORF">ACFPQ4_14170</name>
</gene>
<dbReference type="Proteomes" id="UP001596108">
    <property type="component" value="Unassembled WGS sequence"/>
</dbReference>
<protein>
    <submittedName>
        <fullName evidence="4">DUF3502 domain-containing protein</fullName>
    </submittedName>
</protein>
<evidence type="ECO:0000313" key="5">
    <source>
        <dbReference type="Proteomes" id="UP001596108"/>
    </source>
</evidence>
<dbReference type="PANTHER" id="PTHR43649:SF17">
    <property type="entry name" value="ABC TRANSPORTER SOLUTE BINDING PROTEIN-SUGAR TRANSPORT"/>
    <property type="match status" value="1"/>
</dbReference>
<keyword evidence="5" id="KW-1185">Reference proteome</keyword>
<name>A0ABW0R0N7_9BACL</name>
<feature type="domain" description="DUF3502" evidence="3">
    <location>
        <begin position="456"/>
        <end position="517"/>
    </location>
</feature>
<comment type="caution">
    <text evidence="4">The sequence shown here is derived from an EMBL/GenBank/DDBJ whole genome shotgun (WGS) entry which is preliminary data.</text>
</comment>
<dbReference type="PROSITE" id="PS51257">
    <property type="entry name" value="PROKAR_LIPOPROTEIN"/>
    <property type="match status" value="1"/>
</dbReference>
<dbReference type="InterPro" id="IPR022627">
    <property type="entry name" value="DUF3502"/>
</dbReference>
<evidence type="ECO:0000256" key="1">
    <source>
        <dbReference type="SAM" id="MobiDB-lite"/>
    </source>
</evidence>
<sequence length="521" mass="59060">MIRKPFGLFKAIASTLAIILVLLLAACSGNGSGDKPGTSDTGPNGNADEVKPANNDQEVTLKFYFGGEKPAATDEVWAKVSDYVKAKGLNVKFNINFIPWNDFSGRLLIMAASGDKWDLNFDTDTSFNQMAAKDSYMPLNELLPKYAPHLNDKYKEQGTLATATVNGKIVGLPWAMKMNQRPYAGWRVDLAEKAGIVRKPDSVKTIEDIDKLLHELKAAYPNAKISRTPPQALFIVRDEWVDLAFHGLGFYMDDPKHTVRAIEQQPFYVESGNLAKKWFDDKILNRDAMIDSESGADQWRNGKTMFTLTSHEWAYANPGFSDPSFRQQMSWVYPDKRFVNRSQLANVLAINRNSEHADRVLRFLDMLETDRELYDLVLYGIEGKTYVLNGETVEYPGDMQYMTSNYMEWGGQWAFWKSQFMRPTQTYSKNFWLEEAKFASLPVNVDSPVEGLFITEDNIKAEVAKRDDTYEGYGKKIEFGNVDNVEQAVAVYIAKQRESGIDKVIADVQRQVDQYLANKKS</sequence>
<evidence type="ECO:0000259" key="3">
    <source>
        <dbReference type="Pfam" id="PF12010"/>
    </source>
</evidence>